<dbReference type="PANTHER" id="PTHR33154:SF33">
    <property type="entry name" value="TRANSCRIPTIONAL REPRESSOR SDPR"/>
    <property type="match status" value="1"/>
</dbReference>
<evidence type="ECO:0000313" key="5">
    <source>
        <dbReference type="EMBL" id="MBW7475909.1"/>
    </source>
</evidence>
<dbReference type="InterPro" id="IPR036388">
    <property type="entry name" value="WH-like_DNA-bd_sf"/>
</dbReference>
<dbReference type="SMART" id="SM00418">
    <property type="entry name" value="HTH_ARSR"/>
    <property type="match status" value="1"/>
</dbReference>
<keyword evidence="2" id="KW-0238">DNA-binding</keyword>
<dbReference type="InterPro" id="IPR011991">
    <property type="entry name" value="ArsR-like_HTH"/>
</dbReference>
<name>A0ABS7D7I9_9BACL</name>
<dbReference type="InterPro" id="IPR036390">
    <property type="entry name" value="WH_DNA-bd_sf"/>
</dbReference>
<dbReference type="Pfam" id="PF01022">
    <property type="entry name" value="HTH_5"/>
    <property type="match status" value="1"/>
</dbReference>
<gene>
    <name evidence="5" type="ORF">K0T92_14280</name>
</gene>
<evidence type="ECO:0000256" key="1">
    <source>
        <dbReference type="ARBA" id="ARBA00023015"/>
    </source>
</evidence>
<keyword evidence="6" id="KW-1185">Reference proteome</keyword>
<dbReference type="EMBL" id="JAHZIJ010000009">
    <property type="protein sequence ID" value="MBW7475909.1"/>
    <property type="molecule type" value="Genomic_DNA"/>
</dbReference>
<dbReference type="PANTHER" id="PTHR33154">
    <property type="entry name" value="TRANSCRIPTIONAL REGULATOR, ARSR FAMILY"/>
    <property type="match status" value="1"/>
</dbReference>
<evidence type="ECO:0000256" key="3">
    <source>
        <dbReference type="ARBA" id="ARBA00023163"/>
    </source>
</evidence>
<evidence type="ECO:0000259" key="4">
    <source>
        <dbReference type="PROSITE" id="PS50987"/>
    </source>
</evidence>
<feature type="domain" description="HTH arsR-type" evidence="4">
    <location>
        <begin position="262"/>
        <end position="353"/>
    </location>
</feature>
<keyword evidence="1" id="KW-0805">Transcription regulation</keyword>
<keyword evidence="3" id="KW-0804">Transcription</keyword>
<dbReference type="Gene3D" id="1.10.10.10">
    <property type="entry name" value="Winged helix-like DNA-binding domain superfamily/Winged helix DNA-binding domain"/>
    <property type="match status" value="1"/>
</dbReference>
<dbReference type="PRINTS" id="PR00778">
    <property type="entry name" value="HTHARSR"/>
</dbReference>
<dbReference type="InterPro" id="IPR051081">
    <property type="entry name" value="HTH_MetalResp_TranReg"/>
</dbReference>
<dbReference type="RefSeq" id="WP_219873150.1">
    <property type="nucleotide sequence ID" value="NZ_JAHZIJ010000009.1"/>
</dbReference>
<dbReference type="SUPFAM" id="SSF46785">
    <property type="entry name" value="Winged helix' DNA-binding domain"/>
    <property type="match status" value="1"/>
</dbReference>
<sequence>MAPSQPITLHIHPPFEYLYSLFALGTKEHYYTMIRECDLEPSRQIVTALDEMSAGLSVYLERELEYFFDLSGLGYILYKYILSHPELTEVTSLLNVLQRSDATALAFHIVSSVGKNKMPQAHTKQWDKLQHSAAEMLQLVNGVEFQDPVRRERVIESLRNPEETKQRFCWLLTQVYTRCYSPLESRILQWISDEQGKYQSMLDENPSAFVEQYMNLEASRQPDLHIHLSFFKYVSWHHYSLYDKEDSPDWFILGAYSDQLFRKNIFADKYSSFFKALSDPNRIEILKLLSKRPWFGQELAEQLQITPATVSYHMSFLQKIGAVTFQRADNRSYYSLNGAKLIKPLEEFSHYFQ</sequence>
<dbReference type="CDD" id="cd00090">
    <property type="entry name" value="HTH_ARSR"/>
    <property type="match status" value="1"/>
</dbReference>
<dbReference type="NCBIfam" id="NF033788">
    <property type="entry name" value="HTH_metalloreg"/>
    <property type="match status" value="1"/>
</dbReference>
<proteinExistence type="predicted"/>
<organism evidence="5 6">
    <name type="scientific">Paenibacillus oenotherae</name>
    <dbReference type="NCBI Taxonomy" id="1435645"/>
    <lineage>
        <taxon>Bacteria</taxon>
        <taxon>Bacillati</taxon>
        <taxon>Bacillota</taxon>
        <taxon>Bacilli</taxon>
        <taxon>Bacillales</taxon>
        <taxon>Paenibacillaceae</taxon>
        <taxon>Paenibacillus</taxon>
    </lineage>
</organism>
<comment type="caution">
    <text evidence="5">The sequence shown here is derived from an EMBL/GenBank/DDBJ whole genome shotgun (WGS) entry which is preliminary data.</text>
</comment>
<reference evidence="5 6" key="1">
    <citation type="submission" date="2021-07" db="EMBL/GenBank/DDBJ databases">
        <title>Paenibacillus radiodurans sp. nov., isolated from the southeastern edge of Tengger Desert.</title>
        <authorList>
            <person name="Zhang G."/>
        </authorList>
    </citation>
    <scope>NUCLEOTIDE SEQUENCE [LARGE SCALE GENOMIC DNA]</scope>
    <source>
        <strain evidence="5 6">DT7-4</strain>
    </source>
</reference>
<protein>
    <submittedName>
        <fullName evidence="5">Metalloregulator ArsR/SmtB family transcription factor</fullName>
    </submittedName>
</protein>
<evidence type="ECO:0000313" key="6">
    <source>
        <dbReference type="Proteomes" id="UP000812277"/>
    </source>
</evidence>
<accession>A0ABS7D7I9</accession>
<dbReference type="InterPro" id="IPR001845">
    <property type="entry name" value="HTH_ArsR_DNA-bd_dom"/>
</dbReference>
<dbReference type="Proteomes" id="UP000812277">
    <property type="component" value="Unassembled WGS sequence"/>
</dbReference>
<dbReference type="PROSITE" id="PS50987">
    <property type="entry name" value="HTH_ARSR_2"/>
    <property type="match status" value="1"/>
</dbReference>
<evidence type="ECO:0000256" key="2">
    <source>
        <dbReference type="ARBA" id="ARBA00023125"/>
    </source>
</evidence>